<sequence length="313" mass="34879">MSQNFCESVLNVNDTNTIITLNPASQLPTKLTGDNFPTWRAQLFTLLRGLDLLKFLDGSHPAPAATAEASVRTLWFRQDQLLLHAIHASISPSVAPYVSAATSSQEAWTTLERRFASQSRQRVIHLKQKLGRETLGNRPVAVYLQVMSTTAAELDLINAPVSNEDLILYVLRGLPEAYDHLLAAIRARDTPIRFEDLHDRLVDFETDLASVRLSPQSTPTTAFSSARGYPGSFGSFSRGQPGHRWLLSCPSQLYGFGLMPSKLQLILLIAFRLPLFMAPHHTFLSLMNRLIIISCMFLVVLVTHGYVRIPLTN</sequence>
<evidence type="ECO:0008006" key="4">
    <source>
        <dbReference type="Google" id="ProtNLM"/>
    </source>
</evidence>
<keyword evidence="1" id="KW-0472">Membrane</keyword>
<comment type="caution">
    <text evidence="2">The sequence shown here is derived from an EMBL/GenBank/DDBJ whole genome shotgun (WGS) entry which is preliminary data.</text>
</comment>
<keyword evidence="3" id="KW-1185">Reference proteome</keyword>
<dbReference type="EMBL" id="CAMGYJ010000010">
    <property type="protein sequence ID" value="CAI0551146.1"/>
    <property type="molecule type" value="Genomic_DNA"/>
</dbReference>
<evidence type="ECO:0000256" key="1">
    <source>
        <dbReference type="SAM" id="Phobius"/>
    </source>
</evidence>
<feature type="transmembrane region" description="Helical" evidence="1">
    <location>
        <begin position="286"/>
        <end position="307"/>
    </location>
</feature>
<accession>A0AAV0R1S0</accession>
<name>A0AAV0R1S0_9ROSI</name>
<dbReference type="AlphaFoldDB" id="A0AAV0R1S0"/>
<dbReference type="PANTHER" id="PTHR47481">
    <property type="match status" value="1"/>
</dbReference>
<dbReference type="Pfam" id="PF14223">
    <property type="entry name" value="Retrotran_gag_2"/>
    <property type="match status" value="1"/>
</dbReference>
<dbReference type="Proteomes" id="UP001154282">
    <property type="component" value="Unassembled WGS sequence"/>
</dbReference>
<reference evidence="2" key="1">
    <citation type="submission" date="2022-08" db="EMBL/GenBank/DDBJ databases">
        <authorList>
            <person name="Gutierrez-Valencia J."/>
        </authorList>
    </citation>
    <scope>NUCLEOTIDE SEQUENCE</scope>
</reference>
<organism evidence="2 3">
    <name type="scientific">Linum tenue</name>
    <dbReference type="NCBI Taxonomy" id="586396"/>
    <lineage>
        <taxon>Eukaryota</taxon>
        <taxon>Viridiplantae</taxon>
        <taxon>Streptophyta</taxon>
        <taxon>Embryophyta</taxon>
        <taxon>Tracheophyta</taxon>
        <taxon>Spermatophyta</taxon>
        <taxon>Magnoliopsida</taxon>
        <taxon>eudicotyledons</taxon>
        <taxon>Gunneridae</taxon>
        <taxon>Pentapetalae</taxon>
        <taxon>rosids</taxon>
        <taxon>fabids</taxon>
        <taxon>Malpighiales</taxon>
        <taxon>Linaceae</taxon>
        <taxon>Linum</taxon>
    </lineage>
</organism>
<keyword evidence="1" id="KW-0812">Transmembrane</keyword>
<proteinExistence type="predicted"/>
<evidence type="ECO:0000313" key="3">
    <source>
        <dbReference type="Proteomes" id="UP001154282"/>
    </source>
</evidence>
<evidence type="ECO:0000313" key="2">
    <source>
        <dbReference type="EMBL" id="CAI0551146.1"/>
    </source>
</evidence>
<keyword evidence="1" id="KW-1133">Transmembrane helix</keyword>
<protein>
    <recommendedName>
        <fullName evidence="4">Retrotransposon Copia-like N-terminal domain-containing protein</fullName>
    </recommendedName>
</protein>
<dbReference type="PANTHER" id="PTHR47481:SF43">
    <property type="entry name" value="RETROTRANSPOSON COPIA-LIKE N-TERMINAL DOMAIN-CONTAINING PROTEIN"/>
    <property type="match status" value="1"/>
</dbReference>
<gene>
    <name evidence="2" type="ORF">LITE_LOCUS45827</name>
</gene>